<dbReference type="GeneID" id="18164821"/>
<dbReference type="AlphaFoldDB" id="G3JBV0"/>
<dbReference type="InterPro" id="IPR053175">
    <property type="entry name" value="DHMBA_Reg_Transcription_Factor"/>
</dbReference>
<dbReference type="PANTHER" id="PTHR38791">
    <property type="entry name" value="ZN(II)2CYS6 TRANSCRIPTION FACTOR (EUROFUNG)-RELATED-RELATED"/>
    <property type="match status" value="1"/>
</dbReference>
<feature type="compositionally biased region" description="Polar residues" evidence="2">
    <location>
        <begin position="56"/>
        <end position="71"/>
    </location>
</feature>
<accession>G3JBV0</accession>
<feature type="region of interest" description="Disordered" evidence="2">
    <location>
        <begin position="53"/>
        <end position="86"/>
    </location>
</feature>
<dbReference type="InterPro" id="IPR021858">
    <property type="entry name" value="Fun_TF"/>
</dbReference>
<keyword evidence="1" id="KW-0539">Nucleus</keyword>
<dbReference type="VEuPathDB" id="FungiDB:CCM_02794"/>
<dbReference type="OrthoDB" id="4491390at2759"/>
<evidence type="ECO:0000313" key="4">
    <source>
        <dbReference type="Proteomes" id="UP000001610"/>
    </source>
</evidence>
<dbReference type="eggNOG" id="ENOG502T3QP">
    <property type="taxonomic scope" value="Eukaryota"/>
</dbReference>
<dbReference type="EMBL" id="JH126400">
    <property type="protein sequence ID" value="EGX94523.1"/>
    <property type="molecule type" value="Genomic_DNA"/>
</dbReference>
<protein>
    <submittedName>
        <fullName evidence="3">Uncharacterized protein</fullName>
    </submittedName>
</protein>
<organism evidence="3 4">
    <name type="scientific">Cordyceps militaris (strain CM01)</name>
    <name type="common">Caterpillar fungus</name>
    <dbReference type="NCBI Taxonomy" id="983644"/>
    <lineage>
        <taxon>Eukaryota</taxon>
        <taxon>Fungi</taxon>
        <taxon>Dikarya</taxon>
        <taxon>Ascomycota</taxon>
        <taxon>Pezizomycotina</taxon>
        <taxon>Sordariomycetes</taxon>
        <taxon>Hypocreomycetidae</taxon>
        <taxon>Hypocreales</taxon>
        <taxon>Cordycipitaceae</taxon>
        <taxon>Cordyceps</taxon>
    </lineage>
</organism>
<evidence type="ECO:0000256" key="1">
    <source>
        <dbReference type="ARBA" id="ARBA00023242"/>
    </source>
</evidence>
<keyword evidence="4" id="KW-1185">Reference proteome</keyword>
<name>G3JBV0_CORMM</name>
<feature type="region of interest" description="Disordered" evidence="2">
    <location>
        <begin position="224"/>
        <end position="254"/>
    </location>
</feature>
<dbReference type="KEGG" id="cmt:CCM_02794"/>
<proteinExistence type="predicted"/>
<dbReference type="Pfam" id="PF11951">
    <property type="entry name" value="Fungal_trans_2"/>
    <property type="match status" value="1"/>
</dbReference>
<dbReference type="RefSeq" id="XP_006668009.1">
    <property type="nucleotide sequence ID" value="XM_006667946.1"/>
</dbReference>
<dbReference type="Proteomes" id="UP000001610">
    <property type="component" value="Unassembled WGS sequence"/>
</dbReference>
<evidence type="ECO:0000313" key="3">
    <source>
        <dbReference type="EMBL" id="EGX94523.1"/>
    </source>
</evidence>
<sequence>MPEAAGQGMSFFWSRDTLRILIRLFRITSAMKRGRPVAVVNDMEPDAQAIIDLCPSDSTTPAPNSSATDSSPCADASPGPDSREESPLAIHKGLSLAVQQLSRLGWQFEPLWEDESTMYFIDQYCIPPSPGLFPGFLNFLTDLVATSPPGSALSRASLASSCLSLARHTKSPCLYRKACRHYGAALSALSTTLNEPAAAWKDDTIAVIMLLNLFEASSSCQRAQASGGQTADMGPRKRGRRISMGSAKSSLPGQRTSRKLVRAVRCIDGPCHTWHVTAARLPPGPSRLANRQQQMETLKRGETFDCITLGEDTGDTSTLSTGMAAALCWAVEFCIETARCVRNMDVEPISADKQAESLRSAIDRARRIQLRFETLVRGFDRSLKPMMARAKDGRPVMICLTRLLGIMWMGFDTVLVLFYSTVLSCSRRILELPNCLLTDSERDLVTKTSAMTEKNIILLLKRICASIPYNMGDVDEQGQHMAVPRPKAASSYYLTWFLAVVTNTSQVNEAQLRECYETQDKIFTMYGLNTNNSAMMVTTMMSFFR</sequence>
<dbReference type="HOGENOM" id="CLU_013866_6_1_1"/>
<reference evidence="3 4" key="1">
    <citation type="journal article" date="2011" name="Genome Biol.">
        <title>Genome sequence of the insect pathogenic fungus Cordyceps militaris, a valued traditional Chinese medicine.</title>
        <authorList>
            <person name="Zheng P."/>
            <person name="Xia Y."/>
            <person name="Xiao G."/>
            <person name="Xiong C."/>
            <person name="Hu X."/>
            <person name="Zhang S."/>
            <person name="Zheng H."/>
            <person name="Huang Y."/>
            <person name="Zhou Y."/>
            <person name="Wang S."/>
            <person name="Zhao G.P."/>
            <person name="Liu X."/>
            <person name="St Leger R.J."/>
            <person name="Wang C."/>
        </authorList>
    </citation>
    <scope>NUCLEOTIDE SEQUENCE [LARGE SCALE GENOMIC DNA]</scope>
    <source>
        <strain evidence="3 4">CM01</strain>
    </source>
</reference>
<evidence type="ECO:0000256" key="2">
    <source>
        <dbReference type="SAM" id="MobiDB-lite"/>
    </source>
</evidence>
<gene>
    <name evidence="3" type="ORF">CCM_02794</name>
</gene>
<dbReference type="InParanoid" id="G3JBV0"/>
<dbReference type="OMA" id="WEERAIC"/>